<evidence type="ECO:0000313" key="3">
    <source>
        <dbReference type="EMBL" id="WPL19384.1"/>
    </source>
</evidence>
<evidence type="ECO:0000259" key="2">
    <source>
        <dbReference type="Pfam" id="PF04432"/>
    </source>
</evidence>
<sequence>MTNSFHHDATAAGRLEATVIRNGYCVGCGACASIMAAPFQMKMNHHGQYEAQRIPILQSAHATIDVQTVCPFSDEALTEDQLAQPLYGDVCDRDSNAGYFFSVYSGYVAEGDFRARGSSGGFGTWIVHELFKLDLIDYVIHVQPLPPSDDNGPLFVYTISDSSDSIRDGAKSRYYPIELSSVLHSVRDRPGRYAFVGLPCFIKSVRLLQRQDPVFKERIKYCVGLVCGHLKSTRYAESLAWQIGIDPLALKSFDFRVKDDHAPADRYCVSASDGEQEMISTASDLFGTDWGAGAFKYKSCDFCDDVFSETADVVLGDAWLPQFVNDSKGTNILIIRNPDIHKLLDTASKCGRIDVQELPIALAVASQAGGLRHRKDAIAYRLYSEKKDNCWTPRKRPAPLIFLFPRFERKRQDLRAQLRKLSHDAFDVARNKNDIAFFLDQMKPLYREYRAINGDILGRIISLARRKLRQIP</sequence>
<feature type="domain" description="Coenzyme F420 hydrogenase/dehydrogenase beta subunit C-terminal" evidence="2">
    <location>
        <begin position="192"/>
        <end position="358"/>
    </location>
</feature>
<dbReference type="Pfam" id="PF04432">
    <property type="entry name" value="FrhB_FdhB_C"/>
    <property type="match status" value="1"/>
</dbReference>
<dbReference type="InterPro" id="IPR007516">
    <property type="entry name" value="Co_F420_Hydgase/DH_bsu_N"/>
</dbReference>
<proteinExistence type="predicted"/>
<dbReference type="Pfam" id="PF04422">
    <property type="entry name" value="FrhB_FdhB_N"/>
    <property type="match status" value="1"/>
</dbReference>
<dbReference type="InterPro" id="IPR045220">
    <property type="entry name" value="FRHB/FDHB/HCAR-like"/>
</dbReference>
<dbReference type="PANTHER" id="PTHR31332">
    <property type="entry name" value="7-HYDROXYMETHYL CHLOROPHYLL A REDUCTASE, CHLOROPLASTIC"/>
    <property type="match status" value="1"/>
</dbReference>
<organism evidence="3 4">
    <name type="scientific">Thiorhodovibrio winogradskyi</name>
    <dbReference type="NCBI Taxonomy" id="77007"/>
    <lineage>
        <taxon>Bacteria</taxon>
        <taxon>Pseudomonadati</taxon>
        <taxon>Pseudomonadota</taxon>
        <taxon>Gammaproteobacteria</taxon>
        <taxon>Chromatiales</taxon>
        <taxon>Chromatiaceae</taxon>
        <taxon>Thiorhodovibrio</taxon>
    </lineage>
</organism>
<dbReference type="PANTHER" id="PTHR31332:SF0">
    <property type="entry name" value="7-HYDROXYMETHYL CHLOROPHYLL A REDUCTASE, CHLOROPLASTIC"/>
    <property type="match status" value="1"/>
</dbReference>
<feature type="domain" description="Coenzyme F420 hydrogenase/dehydrogenase beta subunit N-terminal" evidence="1">
    <location>
        <begin position="103"/>
        <end position="183"/>
    </location>
</feature>
<evidence type="ECO:0000313" key="4">
    <source>
        <dbReference type="Proteomes" id="UP001432180"/>
    </source>
</evidence>
<dbReference type="InterPro" id="IPR007525">
    <property type="entry name" value="FrhB_FdhB_C"/>
</dbReference>
<dbReference type="EMBL" id="CP121472">
    <property type="protein sequence ID" value="WPL19384.1"/>
    <property type="molecule type" value="Genomic_DNA"/>
</dbReference>
<dbReference type="Proteomes" id="UP001432180">
    <property type="component" value="Chromosome"/>
</dbReference>
<dbReference type="RefSeq" id="WP_328985132.1">
    <property type="nucleotide sequence ID" value="NZ_CP121472.1"/>
</dbReference>
<reference evidence="3 4" key="1">
    <citation type="journal article" date="2023" name="Microorganisms">
        <title>Thiorhodovibrio frisius and Trv. litoralis spp. nov., Two Novel Members from a Clade of Fastidious Purple Sulfur Bacteria That Exhibit Unique Red-Shifted Light-Harvesting Capabilities.</title>
        <authorList>
            <person name="Methner A."/>
            <person name="Kuzyk S.B."/>
            <person name="Petersen J."/>
            <person name="Bauer S."/>
            <person name="Brinkmann H."/>
            <person name="Sichau K."/>
            <person name="Wanner G."/>
            <person name="Wolf J."/>
            <person name="Neumann-Schaal M."/>
            <person name="Henke P."/>
            <person name="Tank M."/>
            <person name="Sproer C."/>
            <person name="Bunk B."/>
            <person name="Overmann J."/>
        </authorList>
    </citation>
    <scope>NUCLEOTIDE SEQUENCE [LARGE SCALE GENOMIC DNA]</scope>
    <source>
        <strain evidence="3 4">DSM 6702</strain>
    </source>
</reference>
<name>A0ABZ0SFD4_9GAMM</name>
<evidence type="ECO:0000259" key="1">
    <source>
        <dbReference type="Pfam" id="PF04422"/>
    </source>
</evidence>
<gene>
    <name evidence="3" type="ORF">Thiowin_04502</name>
</gene>
<keyword evidence="4" id="KW-1185">Reference proteome</keyword>
<accession>A0ABZ0SFD4</accession>
<protein>
    <submittedName>
        <fullName evidence="3">F420H2 dehydrogenase subunit F</fullName>
    </submittedName>
</protein>